<gene>
    <name evidence="2" type="ORF">FC64_GL000843</name>
</gene>
<evidence type="ECO:0000256" key="1">
    <source>
        <dbReference type="SAM" id="Phobius"/>
    </source>
</evidence>
<dbReference type="EMBL" id="AYYZ01000006">
    <property type="protein sequence ID" value="KRM53181.1"/>
    <property type="molecule type" value="Genomic_DNA"/>
</dbReference>
<dbReference type="STRING" id="1423820.FC64_GL000843"/>
<protein>
    <submittedName>
        <fullName evidence="2">ABC transporter permease</fullName>
    </submittedName>
</protein>
<feature type="transmembrane region" description="Helical" evidence="1">
    <location>
        <begin position="125"/>
        <end position="145"/>
    </location>
</feature>
<feature type="transmembrane region" description="Helical" evidence="1">
    <location>
        <begin position="343"/>
        <end position="364"/>
    </location>
</feature>
<dbReference type="Proteomes" id="UP000051291">
    <property type="component" value="Unassembled WGS sequence"/>
</dbReference>
<dbReference type="RefSeq" id="WP_057906177.1">
    <property type="nucleotide sequence ID" value="NZ_AYYZ01000006.1"/>
</dbReference>
<evidence type="ECO:0000313" key="2">
    <source>
        <dbReference type="EMBL" id="KRM53181.1"/>
    </source>
</evidence>
<comment type="caution">
    <text evidence="2">The sequence shown here is derived from an EMBL/GenBank/DDBJ whole genome shotgun (WGS) entry which is preliminary data.</text>
</comment>
<keyword evidence="1" id="KW-1133">Transmembrane helix</keyword>
<evidence type="ECO:0000313" key="3">
    <source>
        <dbReference type="Proteomes" id="UP000051291"/>
    </source>
</evidence>
<keyword evidence="1" id="KW-0812">Transmembrane</keyword>
<feature type="transmembrane region" description="Helical" evidence="1">
    <location>
        <begin position="83"/>
        <end position="104"/>
    </location>
</feature>
<dbReference type="PATRIC" id="fig|1423820.4.peg.864"/>
<reference evidence="2 3" key="1">
    <citation type="journal article" date="2015" name="Genome Announc.">
        <title>Expanding the biotechnology potential of lactobacilli through comparative genomics of 213 strains and associated genera.</title>
        <authorList>
            <person name="Sun Z."/>
            <person name="Harris H.M."/>
            <person name="McCann A."/>
            <person name="Guo C."/>
            <person name="Argimon S."/>
            <person name="Zhang W."/>
            <person name="Yang X."/>
            <person name="Jeffery I.B."/>
            <person name="Cooney J.C."/>
            <person name="Kagawa T.F."/>
            <person name="Liu W."/>
            <person name="Song Y."/>
            <person name="Salvetti E."/>
            <person name="Wrobel A."/>
            <person name="Rasinkangas P."/>
            <person name="Parkhill J."/>
            <person name="Rea M.C."/>
            <person name="O'Sullivan O."/>
            <person name="Ritari J."/>
            <person name="Douillard F.P."/>
            <person name="Paul Ross R."/>
            <person name="Yang R."/>
            <person name="Briner A.E."/>
            <person name="Felis G.E."/>
            <person name="de Vos W.M."/>
            <person name="Barrangou R."/>
            <person name="Klaenhammer T.R."/>
            <person name="Caufield P.W."/>
            <person name="Cui Y."/>
            <person name="Zhang H."/>
            <person name="O'Toole P.W."/>
        </authorList>
    </citation>
    <scope>NUCLEOTIDE SEQUENCE [LARGE SCALE GENOMIC DNA]</scope>
    <source>
        <strain evidence="2 3">DSM 20653</strain>
    </source>
</reference>
<feature type="transmembrane region" description="Helical" evidence="1">
    <location>
        <begin position="226"/>
        <end position="249"/>
    </location>
</feature>
<keyword evidence="1" id="KW-0472">Membrane</keyword>
<feature type="transmembrane region" description="Helical" evidence="1">
    <location>
        <begin position="47"/>
        <end position="71"/>
    </location>
</feature>
<feature type="transmembrane region" description="Helical" evidence="1">
    <location>
        <begin position="185"/>
        <end position="206"/>
    </location>
</feature>
<organism evidence="2 3">
    <name type="scientific">Ligilactobacillus araffinosus DSM 20653</name>
    <dbReference type="NCBI Taxonomy" id="1423820"/>
    <lineage>
        <taxon>Bacteria</taxon>
        <taxon>Bacillati</taxon>
        <taxon>Bacillota</taxon>
        <taxon>Bacilli</taxon>
        <taxon>Lactobacillales</taxon>
        <taxon>Lactobacillaceae</taxon>
        <taxon>Ligilactobacillus</taxon>
    </lineage>
</organism>
<feature type="transmembrane region" description="Helical" evidence="1">
    <location>
        <begin position="151"/>
        <end position="173"/>
    </location>
</feature>
<accession>A0A0R1ZEM6</accession>
<name>A0A0R1ZEM6_9LACO</name>
<sequence>MAKIKISVPDELVKKYDLHNDDDFKITARNGEIRLKKKNHDSNKRQFNVIGILIASILTSIAFWIFINAVHLHQVPLVGTNSIASGLIVFGGLSGMILFSAYFISNRKKITVAYSAKTFWRTFPVIVISFVLILSLTLMGIAWGLSRLFTGITFGHVVAMMLFFVFVTAINYIMVRIGLAVNYGMLTTIMILVITSGAVMSMASNGRNWWQHNLSFLGTKHANNSWQFNLTLVFSSLLMVALVDYIFVSLRAVVKNTWRTITLRIILTITALDVGAVGLFPNNANFHVLHDKVAGYLVYLIIILIVGIRWLLPEVGKRFLALSYGMCVGLVIIDLMFKPLHIISLTAFELIAFILAFGWILILFDTMIGIVEDEDDKYDVKIEIDEQVKKNAD</sequence>
<dbReference type="AlphaFoldDB" id="A0A0R1ZEM6"/>
<feature type="transmembrane region" description="Helical" evidence="1">
    <location>
        <begin position="319"/>
        <end position="337"/>
    </location>
</feature>
<feature type="transmembrane region" description="Helical" evidence="1">
    <location>
        <begin position="261"/>
        <end position="281"/>
    </location>
</feature>
<keyword evidence="3" id="KW-1185">Reference proteome</keyword>
<feature type="transmembrane region" description="Helical" evidence="1">
    <location>
        <begin position="293"/>
        <end position="312"/>
    </location>
</feature>
<proteinExistence type="predicted"/>